<dbReference type="RefSeq" id="WP_074824659.1">
    <property type="nucleotide sequence ID" value="NZ_FNTI01000001.1"/>
</dbReference>
<name>A0A1H5D1W8_9BRAD</name>
<dbReference type="Gene3D" id="3.40.50.10540">
    <property type="entry name" value="Crotonobetainyl-coa:carnitine coa-transferase, domain 1"/>
    <property type="match status" value="2"/>
</dbReference>
<dbReference type="InterPro" id="IPR050509">
    <property type="entry name" value="CoA-transferase_III"/>
</dbReference>
<evidence type="ECO:0000256" key="1">
    <source>
        <dbReference type="ARBA" id="ARBA00022679"/>
    </source>
</evidence>
<dbReference type="InterPro" id="IPR023606">
    <property type="entry name" value="CoA-Trfase_III_dom_1_sf"/>
</dbReference>
<dbReference type="OrthoDB" id="9806585at2"/>
<evidence type="ECO:0000313" key="3">
    <source>
        <dbReference type="Proteomes" id="UP000183208"/>
    </source>
</evidence>
<gene>
    <name evidence="2" type="ORF">SAMN05444171_4963</name>
</gene>
<dbReference type="InterPro" id="IPR003673">
    <property type="entry name" value="CoA-Trfase_fam_III"/>
</dbReference>
<evidence type="ECO:0000313" key="2">
    <source>
        <dbReference type="EMBL" id="SED72937.1"/>
    </source>
</evidence>
<keyword evidence="1" id="KW-0808">Transferase</keyword>
<dbReference type="PANTHER" id="PTHR48228">
    <property type="entry name" value="SUCCINYL-COA--D-CITRAMALATE COA-TRANSFERASE"/>
    <property type="match status" value="1"/>
</dbReference>
<organism evidence="2 3">
    <name type="scientific">Bradyrhizobium lablabi</name>
    <dbReference type="NCBI Taxonomy" id="722472"/>
    <lineage>
        <taxon>Bacteria</taxon>
        <taxon>Pseudomonadati</taxon>
        <taxon>Pseudomonadota</taxon>
        <taxon>Alphaproteobacteria</taxon>
        <taxon>Hyphomicrobiales</taxon>
        <taxon>Nitrobacteraceae</taxon>
        <taxon>Bradyrhizobium</taxon>
    </lineage>
</organism>
<dbReference type="AlphaFoldDB" id="A0A1H5D1W8"/>
<dbReference type="InterPro" id="IPR044855">
    <property type="entry name" value="CoA-Trfase_III_dom3_sf"/>
</dbReference>
<sequence length="828" mass="88365">MSSATHPLSGVRVLNLGGIWAGRVASMLLADQGAEVIEINRPDRVVGLEEAHLGRGKRSLSMDLKSEAGQREARSLAMSAHIIIDNLGFDRARRFGLDYETIATSNPQIVYVSMPGFAKGSRQEDLASWEGSIAAALGGYTDIHAFGPVLGGPPIFSALPVASAYGGVHAAIAASMAFLHRVRTGAGQQVEVPLADALMSAMGVLAMKIEGLPQRYDLPPIEKAMSEIAFPILRDLSTHLTPAHRATLQAYLGQSSRPQASNYLCADGRLLYITAADHAHLARAGLEVLDLLDELIAEGMVLGSPWEEGGDGNNLSDSVGLSPHWKQRVRRGIAERLKQKPAHEWEVAFGQAGVPAAVVRTSKEWLNWAVAREGGNVAALTDPELGSTMQAGRYVSIKGGDIQSPSLRSRRSDASERVWTSASISFPPATGSDSSKKILSGFRVLDFSNVIAGPSAARTLAEFGADVTRIDPPAPQAGPRLLMWTGVDVNQGKRAAILDLKSAEGRRLLERMIQNTDVVIHNFLDRSVAGIGLSDEQLRSINPDIVVCQVSAWGGPDGGLYKEFPAFDPVLQAATGITARYGTPDAPVMHGIASCVDYITGFSAASGIAHALIARTLGRGGSYVRTSLSMGAQLVQFPFVVSTDGKDDALEPSGQQATGYGPHYRTYKARDGWIFLACRKSDIAAAAEKIGAKNATDAELVAAIAASSVSQLTKRLEGTPSASIVPITRLDELRSKCTLSSLHCDVNPESVAMIESAHPSGHRTNLPLPTWYRLRSRVVGRLEPARWPGADTRSVLAAIGLSSAEIDELTSRNVVADGWPLHKHYLPR</sequence>
<dbReference type="EMBL" id="FNTI01000001">
    <property type="protein sequence ID" value="SED72937.1"/>
    <property type="molecule type" value="Genomic_DNA"/>
</dbReference>
<protein>
    <submittedName>
        <fullName evidence="2">Dimethylsulfoniopropionate cleavage enzyme DddD</fullName>
    </submittedName>
</protein>
<dbReference type="Proteomes" id="UP000183208">
    <property type="component" value="Unassembled WGS sequence"/>
</dbReference>
<reference evidence="2 3" key="1">
    <citation type="submission" date="2016-10" db="EMBL/GenBank/DDBJ databases">
        <authorList>
            <person name="de Groot N.N."/>
        </authorList>
    </citation>
    <scope>NUCLEOTIDE SEQUENCE [LARGE SCALE GENOMIC DNA]</scope>
    <source>
        <strain evidence="2 3">GAS522</strain>
    </source>
</reference>
<dbReference type="PANTHER" id="PTHR48228:SF6">
    <property type="entry name" value="L-CARNITINE COA-TRANSFERASE"/>
    <property type="match status" value="1"/>
</dbReference>
<dbReference type="Pfam" id="PF02515">
    <property type="entry name" value="CoA_transf_3"/>
    <property type="match status" value="3"/>
</dbReference>
<proteinExistence type="predicted"/>
<dbReference type="GO" id="GO:0016740">
    <property type="term" value="F:transferase activity"/>
    <property type="evidence" value="ECO:0007669"/>
    <property type="project" value="UniProtKB-KW"/>
</dbReference>
<dbReference type="SUPFAM" id="SSF89796">
    <property type="entry name" value="CoA-transferase family III (CaiB/BaiF)"/>
    <property type="match status" value="2"/>
</dbReference>
<dbReference type="Gene3D" id="3.30.1540.10">
    <property type="entry name" value="formyl-coa transferase, domain 3"/>
    <property type="match status" value="1"/>
</dbReference>
<accession>A0A1H5D1W8</accession>